<keyword evidence="2" id="KW-0472">Membrane</keyword>
<feature type="transmembrane region" description="Helical" evidence="2">
    <location>
        <begin position="281"/>
        <end position="302"/>
    </location>
</feature>
<organism evidence="3 4">
    <name type="scientific">Astrephomene gubernaculifera</name>
    <dbReference type="NCBI Taxonomy" id="47775"/>
    <lineage>
        <taxon>Eukaryota</taxon>
        <taxon>Viridiplantae</taxon>
        <taxon>Chlorophyta</taxon>
        <taxon>core chlorophytes</taxon>
        <taxon>Chlorophyceae</taxon>
        <taxon>CS clade</taxon>
        <taxon>Chlamydomonadales</taxon>
        <taxon>Astrephomenaceae</taxon>
        <taxon>Astrephomene</taxon>
    </lineage>
</organism>
<evidence type="ECO:0000256" key="1">
    <source>
        <dbReference type="SAM" id="MobiDB-lite"/>
    </source>
</evidence>
<dbReference type="PANTHER" id="PTHR35313:SF1">
    <property type="entry name" value="NO EXINE FORMATION 1"/>
    <property type="match status" value="1"/>
</dbReference>
<reference evidence="3 4" key="1">
    <citation type="journal article" date="2021" name="Sci. Rep.">
        <title>Genome sequencing of the multicellular alga Astrephomene provides insights into convergent evolution of germ-soma differentiation.</title>
        <authorList>
            <person name="Yamashita S."/>
            <person name="Yamamoto K."/>
            <person name="Matsuzaki R."/>
            <person name="Suzuki S."/>
            <person name="Yamaguchi H."/>
            <person name="Hirooka S."/>
            <person name="Minakuchi Y."/>
            <person name="Miyagishima S."/>
            <person name="Kawachi M."/>
            <person name="Toyoda A."/>
            <person name="Nozaki H."/>
        </authorList>
    </citation>
    <scope>NUCLEOTIDE SEQUENCE [LARGE SCALE GENOMIC DNA]</scope>
    <source>
        <strain evidence="3 4">NIES-4017</strain>
    </source>
</reference>
<feature type="transmembrane region" description="Helical" evidence="2">
    <location>
        <begin position="394"/>
        <end position="411"/>
    </location>
</feature>
<dbReference type="EMBL" id="BMAR01000067">
    <property type="protein sequence ID" value="GFR52564.1"/>
    <property type="molecule type" value="Genomic_DNA"/>
</dbReference>
<feature type="non-terminal residue" evidence="3">
    <location>
        <position position="440"/>
    </location>
</feature>
<dbReference type="AlphaFoldDB" id="A0AAD3HSU8"/>
<accession>A0AAD3HSU8</accession>
<feature type="transmembrane region" description="Helical" evidence="2">
    <location>
        <begin position="369"/>
        <end position="387"/>
    </location>
</feature>
<feature type="transmembrane region" description="Helical" evidence="2">
    <location>
        <begin position="78"/>
        <end position="99"/>
    </location>
</feature>
<feature type="transmembrane region" description="Helical" evidence="2">
    <location>
        <begin position="323"/>
        <end position="343"/>
    </location>
</feature>
<feature type="non-terminal residue" evidence="3">
    <location>
        <position position="1"/>
    </location>
</feature>
<feature type="transmembrane region" description="Helical" evidence="2">
    <location>
        <begin position="244"/>
        <end position="269"/>
    </location>
</feature>
<proteinExistence type="predicted"/>
<dbReference type="Proteomes" id="UP001054857">
    <property type="component" value="Unassembled WGS sequence"/>
</dbReference>
<keyword evidence="2" id="KW-0812">Transmembrane</keyword>
<evidence type="ECO:0000313" key="4">
    <source>
        <dbReference type="Proteomes" id="UP001054857"/>
    </source>
</evidence>
<dbReference type="PANTHER" id="PTHR35313">
    <property type="entry name" value="NO EXINE FORMATION 1"/>
    <property type="match status" value="1"/>
</dbReference>
<comment type="caution">
    <text evidence="3">The sequence shown here is derived from an EMBL/GenBank/DDBJ whole genome shotgun (WGS) entry which is preliminary data.</text>
</comment>
<evidence type="ECO:0000256" key="2">
    <source>
        <dbReference type="SAM" id="Phobius"/>
    </source>
</evidence>
<keyword evidence="2" id="KW-1133">Transmembrane helix</keyword>
<feature type="transmembrane region" description="Helical" evidence="2">
    <location>
        <begin position="20"/>
        <end position="39"/>
    </location>
</feature>
<name>A0AAD3HSU8_9CHLO</name>
<gene>
    <name evidence="3" type="ORF">Agub_g15154</name>
</gene>
<feature type="transmembrane region" description="Helical" evidence="2">
    <location>
        <begin position="51"/>
        <end position="71"/>
    </location>
</feature>
<feature type="transmembrane region" description="Helical" evidence="2">
    <location>
        <begin position="135"/>
        <end position="154"/>
    </location>
</feature>
<keyword evidence="4" id="KW-1185">Reference proteome</keyword>
<sequence>LMTGVGGGVGGSPSPARLRLLVAGRLALGAAAGLLLGGYTALELLVDQPALQFLVVCASVVAVCFVLLLSLPRAGGPLAAPALALLWGCCCGLALLLHAETPVRLDGRGAHHTSSRLFPDSKVQVEAEIYRATKASLLAVVAAHALLMAFALKLKMTSALRRRAAAGLGRADQSNGAGMPTPPAFGSHPSSTSSAPSASFSLSPSDLLCGLAPSAVFNNYCAMLRLEGSSPAAMALQRLASEGLAWVPTIGNLLTLTAVALGIALNAFLNGGSGGLASSASAGGGVGAPEAIFMLAPLLLLLSQDPLVLPGLSERQRYAPPQLAISGYLLAAGVVAAVADVLAGRVGGEEGGAAGAAGLPPGLHLVKELGLAALAIPHHLLFLHYLWTFKTRAWGLLLLLSAPVCLLPLAMCDEPALRYFGAVGGVVAVVQYFSMKHVRR</sequence>
<feature type="transmembrane region" description="Helical" evidence="2">
    <location>
        <begin position="417"/>
        <end position="435"/>
    </location>
</feature>
<feature type="region of interest" description="Disordered" evidence="1">
    <location>
        <begin position="170"/>
        <end position="192"/>
    </location>
</feature>
<protein>
    <submittedName>
        <fullName evidence="3">Uncharacterized protein</fullName>
    </submittedName>
</protein>
<evidence type="ECO:0000313" key="3">
    <source>
        <dbReference type="EMBL" id="GFR52564.1"/>
    </source>
</evidence>